<dbReference type="GO" id="GO:1990115">
    <property type="term" value="P:RNA polymerase III assembly"/>
    <property type="evidence" value="ECO:0007669"/>
    <property type="project" value="TreeGrafter"/>
</dbReference>
<dbReference type="InterPro" id="IPR004127">
    <property type="entry name" value="Prefoldin_subunit_alpha"/>
</dbReference>
<gene>
    <name evidence="3" type="ORF">PSNMU_V1.4_AUG-EV-PASAV3_0007340</name>
</gene>
<dbReference type="GO" id="GO:0016272">
    <property type="term" value="C:prefoldin complex"/>
    <property type="evidence" value="ECO:0007669"/>
    <property type="project" value="InterPro"/>
</dbReference>
<dbReference type="GO" id="GO:1990113">
    <property type="term" value="P:RNA polymerase I assembly"/>
    <property type="evidence" value="ECO:0007669"/>
    <property type="project" value="TreeGrafter"/>
</dbReference>
<keyword evidence="4" id="KW-1185">Reference proteome</keyword>
<dbReference type="OrthoDB" id="10267474at2759"/>
<evidence type="ECO:0008006" key="5">
    <source>
        <dbReference type="Google" id="ProtNLM"/>
    </source>
</evidence>
<dbReference type="Pfam" id="PF02996">
    <property type="entry name" value="Prefoldin"/>
    <property type="match status" value="1"/>
</dbReference>
<dbReference type="Gene3D" id="1.10.287.370">
    <property type="match status" value="1"/>
</dbReference>
<dbReference type="AlphaFoldDB" id="A0A448YW53"/>
<dbReference type="GO" id="GO:1990114">
    <property type="term" value="P:RNA polymerase II core complex assembly"/>
    <property type="evidence" value="ECO:0007669"/>
    <property type="project" value="TreeGrafter"/>
</dbReference>
<organism evidence="3 4">
    <name type="scientific">Pseudo-nitzschia multistriata</name>
    <dbReference type="NCBI Taxonomy" id="183589"/>
    <lineage>
        <taxon>Eukaryota</taxon>
        <taxon>Sar</taxon>
        <taxon>Stramenopiles</taxon>
        <taxon>Ochrophyta</taxon>
        <taxon>Bacillariophyta</taxon>
        <taxon>Bacillariophyceae</taxon>
        <taxon>Bacillariophycidae</taxon>
        <taxon>Bacillariales</taxon>
        <taxon>Bacillariaceae</taxon>
        <taxon>Pseudo-nitzschia</taxon>
    </lineage>
</organism>
<dbReference type="PANTHER" id="PTHR12674">
    <property type="entry name" value="PREFOLDIN SUBUNIT 5"/>
    <property type="match status" value="1"/>
</dbReference>
<evidence type="ECO:0000256" key="1">
    <source>
        <dbReference type="ARBA" id="ARBA00010048"/>
    </source>
</evidence>
<dbReference type="CDD" id="cd23157">
    <property type="entry name" value="Prefoldin_5"/>
    <property type="match status" value="1"/>
</dbReference>
<protein>
    <recommendedName>
        <fullName evidence="5">Prefoldin subunit 5</fullName>
    </recommendedName>
</protein>
<dbReference type="NCBIfam" id="TIGR00293">
    <property type="entry name" value="prefoldin subunit alpha"/>
    <property type="match status" value="1"/>
</dbReference>
<evidence type="ECO:0000256" key="2">
    <source>
        <dbReference type="SAM" id="Coils"/>
    </source>
</evidence>
<evidence type="ECO:0000313" key="3">
    <source>
        <dbReference type="EMBL" id="VEU34042.1"/>
    </source>
</evidence>
<dbReference type="EMBL" id="CAACVS010000017">
    <property type="protein sequence ID" value="VEU34042.1"/>
    <property type="molecule type" value="Genomic_DNA"/>
</dbReference>
<accession>A0A448YW53</accession>
<dbReference type="GO" id="GO:0005737">
    <property type="term" value="C:cytoplasm"/>
    <property type="evidence" value="ECO:0007669"/>
    <property type="project" value="TreeGrafter"/>
</dbReference>
<keyword evidence="2" id="KW-0175">Coiled coil</keyword>
<dbReference type="GO" id="GO:0006457">
    <property type="term" value="P:protein folding"/>
    <property type="evidence" value="ECO:0007669"/>
    <property type="project" value="InterPro"/>
</dbReference>
<feature type="coiled-coil region" evidence="2">
    <location>
        <begin position="20"/>
        <end position="54"/>
    </location>
</feature>
<name>A0A448YW53_9STRA</name>
<proteinExistence type="inferred from homology"/>
<dbReference type="Proteomes" id="UP000291116">
    <property type="component" value="Unassembled WGS sequence"/>
</dbReference>
<dbReference type="InterPro" id="IPR011599">
    <property type="entry name" value="PFD_alpha_archaea"/>
</dbReference>
<dbReference type="GO" id="GO:0051082">
    <property type="term" value="F:unfolded protein binding"/>
    <property type="evidence" value="ECO:0007669"/>
    <property type="project" value="InterPro"/>
</dbReference>
<comment type="similarity">
    <text evidence="1">Belongs to the prefoldin subunit alpha family.</text>
</comment>
<sequence>MASDDDVTTGNVFDLDKLSLEELNQAKQQEEGRLQALTSRYAQLRAAAARLTASSNAISEISPSSEGKEVMIPLTESVYAPGKLREPNKLLVEIGTGFYVEKKPSETNEFLNRKLKIVDANSENITKAVQATRQNLDSIAMSMQGKMIEIRARQEGQRHRAAAEGSK</sequence>
<dbReference type="SUPFAM" id="SSF46579">
    <property type="entry name" value="Prefoldin"/>
    <property type="match status" value="1"/>
</dbReference>
<dbReference type="InterPro" id="IPR009053">
    <property type="entry name" value="Prefoldin"/>
</dbReference>
<dbReference type="PANTHER" id="PTHR12674:SF2">
    <property type="entry name" value="PREFOLDIN SUBUNIT 5"/>
    <property type="match status" value="1"/>
</dbReference>
<evidence type="ECO:0000313" key="4">
    <source>
        <dbReference type="Proteomes" id="UP000291116"/>
    </source>
</evidence>
<reference evidence="3 4" key="1">
    <citation type="submission" date="2019-01" db="EMBL/GenBank/DDBJ databases">
        <authorList>
            <person name="Ferrante I. M."/>
        </authorList>
    </citation>
    <scope>NUCLEOTIDE SEQUENCE [LARGE SCALE GENOMIC DNA]</scope>
    <source>
        <strain evidence="3 4">B856</strain>
    </source>
</reference>